<dbReference type="RefSeq" id="WP_305990191.1">
    <property type="nucleotide sequence ID" value="NZ_JAVAMP010000001.1"/>
</dbReference>
<gene>
    <name evidence="1" type="ORF">Q5Y73_02110</name>
</gene>
<sequence length="56" mass="5916">MANKSDCCGKTLKDVCLVFDNSVGVLNLDGLPNLNDGMLPLNDANSLLVNELPPIS</sequence>
<dbReference type="Proteomes" id="UP001231941">
    <property type="component" value="Unassembled WGS sequence"/>
</dbReference>
<evidence type="ECO:0000313" key="2">
    <source>
        <dbReference type="Proteomes" id="UP001231941"/>
    </source>
</evidence>
<keyword evidence="2" id="KW-1185">Reference proteome</keyword>
<protein>
    <submittedName>
        <fullName evidence="1">Uncharacterized protein</fullName>
    </submittedName>
</protein>
<proteinExistence type="predicted"/>
<name>A0ABT9IU52_9BACL</name>
<accession>A0ABT9IU52</accession>
<evidence type="ECO:0000313" key="1">
    <source>
        <dbReference type="EMBL" id="MDP5272890.1"/>
    </source>
</evidence>
<reference evidence="1 2" key="1">
    <citation type="submission" date="2023-08" db="EMBL/GenBank/DDBJ databases">
        <authorList>
            <person name="Park J.-S."/>
        </authorList>
    </citation>
    <scope>NUCLEOTIDE SEQUENCE [LARGE SCALE GENOMIC DNA]</scope>
    <source>
        <strain evidence="1 2">2205SS18-9</strain>
    </source>
</reference>
<dbReference type="EMBL" id="JAVAMP010000001">
    <property type="protein sequence ID" value="MDP5272890.1"/>
    <property type="molecule type" value="Genomic_DNA"/>
</dbReference>
<comment type="caution">
    <text evidence="1">The sequence shown here is derived from an EMBL/GenBank/DDBJ whole genome shotgun (WGS) entry which is preliminary data.</text>
</comment>
<organism evidence="1 2">
    <name type="scientific">Chengkuizengella axinellae</name>
    <dbReference type="NCBI Taxonomy" id="3064388"/>
    <lineage>
        <taxon>Bacteria</taxon>
        <taxon>Bacillati</taxon>
        <taxon>Bacillota</taxon>
        <taxon>Bacilli</taxon>
        <taxon>Bacillales</taxon>
        <taxon>Paenibacillaceae</taxon>
        <taxon>Chengkuizengella</taxon>
    </lineage>
</organism>